<organism evidence="17 18">
    <name type="scientific">Acidithiobacillus thiooxidans ATCC 19377</name>
    <dbReference type="NCBI Taxonomy" id="637390"/>
    <lineage>
        <taxon>Bacteria</taxon>
        <taxon>Pseudomonadati</taxon>
        <taxon>Pseudomonadota</taxon>
        <taxon>Acidithiobacillia</taxon>
        <taxon>Acidithiobacillales</taxon>
        <taxon>Acidithiobacillaceae</taxon>
        <taxon>Acidithiobacillus</taxon>
    </lineage>
</organism>
<dbReference type="PANTHER" id="PTHR23389">
    <property type="entry name" value="CHROMOSOME TRANSMISSION FIDELITY FACTOR 18"/>
    <property type="match status" value="1"/>
</dbReference>
<comment type="caution">
    <text evidence="17">The sequence shown here is derived from an EMBL/GenBank/DDBJ whole genome shotgun (WGS) entry which is preliminary data.</text>
</comment>
<keyword evidence="14" id="KW-0464">Manganese</keyword>
<dbReference type="PANTHER" id="PTHR23389:SF9">
    <property type="entry name" value="DNA LIGASE"/>
    <property type="match status" value="1"/>
</dbReference>
<feature type="binding site" evidence="14">
    <location>
        <begin position="36"/>
        <end position="40"/>
    </location>
    <ligand>
        <name>NAD(+)</name>
        <dbReference type="ChEBI" id="CHEBI:57540"/>
    </ligand>
</feature>
<reference evidence="17 18" key="1">
    <citation type="submission" date="2019-03" db="EMBL/GenBank/DDBJ databases">
        <title>New insights into Acidothiobacillus thiooxidans sulfur metabolism through coupled gene expression, solution geochemistry, microscopy and spectroscopy analyses.</title>
        <authorList>
            <person name="Camacho D."/>
            <person name="Frazao R."/>
            <person name="Fouillen A."/>
            <person name="Nanci A."/>
            <person name="Lang B.F."/>
            <person name="Apte S.C."/>
            <person name="Baron C."/>
            <person name="Warren L.A."/>
        </authorList>
    </citation>
    <scope>NUCLEOTIDE SEQUENCE [LARGE SCALE GENOMIC DNA]</scope>
    <source>
        <strain evidence="17 18">ATCC 19377</strain>
    </source>
</reference>
<dbReference type="InterPro" id="IPR004149">
    <property type="entry name" value="Znf_DNAligase_C4"/>
</dbReference>
<keyword evidence="6 14" id="KW-0479">Metal-binding</keyword>
<dbReference type="InterPro" id="IPR033136">
    <property type="entry name" value="DNA_ligase_CS"/>
</dbReference>
<evidence type="ECO:0000256" key="14">
    <source>
        <dbReference type="HAMAP-Rule" id="MF_01588"/>
    </source>
</evidence>
<keyword evidence="4 14" id="KW-0436">Ligase</keyword>
<evidence type="ECO:0000256" key="13">
    <source>
        <dbReference type="ARBA" id="ARBA00060881"/>
    </source>
</evidence>
<gene>
    <name evidence="17" type="primary">ligA_2</name>
    <name evidence="14" type="synonym">ligA</name>
    <name evidence="17" type="ORF">DLNHIDIE_02417</name>
</gene>
<dbReference type="InterPro" id="IPR001357">
    <property type="entry name" value="BRCT_dom"/>
</dbReference>
<protein>
    <recommendedName>
        <fullName evidence="3 14">DNA ligase</fullName>
        <ecNumber evidence="2 14">6.5.1.2</ecNumber>
    </recommendedName>
    <alternativeName>
        <fullName evidence="14">Polydeoxyribonucleotide synthase [NAD(+)]</fullName>
    </alternativeName>
</protein>
<evidence type="ECO:0000256" key="2">
    <source>
        <dbReference type="ARBA" id="ARBA00012722"/>
    </source>
</evidence>
<feature type="binding site" evidence="14">
    <location>
        <begin position="85"/>
        <end position="86"/>
    </location>
    <ligand>
        <name>NAD(+)</name>
        <dbReference type="ChEBI" id="CHEBI:57540"/>
    </ligand>
</feature>
<evidence type="ECO:0000256" key="11">
    <source>
        <dbReference type="ARBA" id="ARBA00023204"/>
    </source>
</evidence>
<feature type="binding site" evidence="14">
    <location>
        <position position="176"/>
    </location>
    <ligand>
        <name>NAD(+)</name>
        <dbReference type="ChEBI" id="CHEBI:57540"/>
    </ligand>
</feature>
<dbReference type="FunFam" id="3.30.470.30:FF:000001">
    <property type="entry name" value="DNA ligase"/>
    <property type="match status" value="1"/>
</dbReference>
<dbReference type="Pfam" id="PF03119">
    <property type="entry name" value="DNA_ligase_ZBD"/>
    <property type="match status" value="1"/>
</dbReference>
<dbReference type="InterPro" id="IPR003583">
    <property type="entry name" value="Hlx-hairpin-Hlx_DNA-bd_motif"/>
</dbReference>
<dbReference type="FunFam" id="2.40.50.140:FF:000012">
    <property type="entry name" value="DNA ligase"/>
    <property type="match status" value="1"/>
</dbReference>
<dbReference type="PROSITE" id="PS50172">
    <property type="entry name" value="BRCT"/>
    <property type="match status" value="1"/>
</dbReference>
<dbReference type="GO" id="GO:0006260">
    <property type="term" value="P:DNA replication"/>
    <property type="evidence" value="ECO:0007669"/>
    <property type="project" value="UniProtKB-KW"/>
</dbReference>
<dbReference type="Pfam" id="PF01653">
    <property type="entry name" value="DNA_ligase_aden"/>
    <property type="match status" value="1"/>
</dbReference>
<feature type="binding site" evidence="14">
    <location>
        <position position="410"/>
    </location>
    <ligand>
        <name>Zn(2+)</name>
        <dbReference type="ChEBI" id="CHEBI:29105"/>
    </ligand>
</feature>
<evidence type="ECO:0000256" key="9">
    <source>
        <dbReference type="ARBA" id="ARBA00022842"/>
    </source>
</evidence>
<dbReference type="InterPro" id="IPR041663">
    <property type="entry name" value="DisA/LigA_HHH"/>
</dbReference>
<dbReference type="RefSeq" id="WP_405055096.1">
    <property type="nucleotide sequence ID" value="NZ_SZUV01000001.1"/>
</dbReference>
<comment type="catalytic activity">
    <reaction evidence="12 14 15">
        <text>NAD(+) + (deoxyribonucleotide)n-3'-hydroxyl + 5'-phospho-(deoxyribonucleotide)m = (deoxyribonucleotide)n+m + AMP + beta-nicotinamide D-nucleotide.</text>
        <dbReference type="EC" id="6.5.1.2"/>
    </reaction>
</comment>
<dbReference type="NCBIfam" id="NF005932">
    <property type="entry name" value="PRK07956.1"/>
    <property type="match status" value="1"/>
</dbReference>
<comment type="caution">
    <text evidence="14">Lacks conserved residue(s) required for the propagation of feature annotation.</text>
</comment>
<dbReference type="GO" id="GO:0003911">
    <property type="term" value="F:DNA ligase (NAD+) activity"/>
    <property type="evidence" value="ECO:0007669"/>
    <property type="project" value="UniProtKB-UniRule"/>
</dbReference>
<feature type="binding site" evidence="14">
    <location>
        <position position="434"/>
    </location>
    <ligand>
        <name>Zn(2+)</name>
        <dbReference type="ChEBI" id="CHEBI:29105"/>
    </ligand>
</feature>
<evidence type="ECO:0000256" key="10">
    <source>
        <dbReference type="ARBA" id="ARBA00023027"/>
    </source>
</evidence>
<dbReference type="GO" id="GO:0006281">
    <property type="term" value="P:DNA repair"/>
    <property type="evidence" value="ECO:0007669"/>
    <property type="project" value="UniProtKB-KW"/>
</dbReference>
<sequence length="677" mass="75159">MASANDRDLQRIMQLRAQLSEANAAYYQKDAPTLSDPEYDVLLRELQALENRYPQWHSADSPSQRVGAAPLNHFAEIHYRVPMTSLDNVFDDAGFADWLVRVYKGLGHEQVSMSAEPKFDGLSVNIRYENGRLLQAGTRGDGSTGEDVTSNVRSIRNVPLQLKGKNWPNILEVRGEVVIPVAAFERLNDERLRNHENPFANPRNAAAGSLRQLDSQVTAQRPLAFFPWGWGEVNAPLAETHLEVLQQLAGWGFEVTSYLSKIDHLDDCREYYLKMQNLREQMPFEIDGLVFKVNDLHERERLGFTARAPRWAIAYKFPAHEEKTVVEDILASVGRTGVITPVAQLRPVQVGGVTVSRASLHNQDEVDRKDIRVGDTVLVRRAGDVIPEVVMVILEARPEHTQPWQIPDHCPICGSEVLRLSNEAAHRCMGGIYCPAQRVGAISHFASRKAMDIRGLGEKLITQLVDRELVKTVADIYSLNEDVLCGLERMARKSAQNLLAEIAASRQTQLWRFLYALGIRQVGETTAKSLAEHFGDLDPLMAADEAQLQNIPDVGPIVAESVQHFFAQSHNREVITALRTAGLHWEKVAPKSSGHLAGRIFVLTGTLPQMSREEAKAAIESTGAKVSSSVSAKTDYVVLGADAGSKAEKAAKLGITVVDEAQLLELLKESYTTLHMD</sequence>
<dbReference type="GO" id="GO:0005829">
    <property type="term" value="C:cytosol"/>
    <property type="evidence" value="ECO:0007669"/>
    <property type="project" value="TreeGrafter"/>
</dbReference>
<dbReference type="InterPro" id="IPR013840">
    <property type="entry name" value="DNAligase_N"/>
</dbReference>
<keyword evidence="10 14" id="KW-0520">NAD</keyword>
<evidence type="ECO:0000256" key="1">
    <source>
        <dbReference type="ARBA" id="ARBA00004067"/>
    </source>
</evidence>
<dbReference type="AlphaFoldDB" id="A0A543Q875"/>
<dbReference type="EC" id="6.5.1.2" evidence="2 14"/>
<keyword evidence="7 14" id="KW-0227">DNA damage</keyword>
<evidence type="ECO:0000256" key="12">
    <source>
        <dbReference type="ARBA" id="ARBA00034005"/>
    </source>
</evidence>
<feature type="binding site" evidence="14">
    <location>
        <position position="413"/>
    </location>
    <ligand>
        <name>Zn(2+)</name>
        <dbReference type="ChEBI" id="CHEBI:29105"/>
    </ligand>
</feature>
<feature type="active site" description="N6-AMP-lysine intermediate" evidence="14">
    <location>
        <position position="118"/>
    </location>
</feature>
<dbReference type="FunFam" id="1.10.150.20:FF:000006">
    <property type="entry name" value="DNA ligase"/>
    <property type="match status" value="1"/>
</dbReference>
<dbReference type="Gene3D" id="2.40.50.140">
    <property type="entry name" value="Nucleic acid-binding proteins"/>
    <property type="match status" value="1"/>
</dbReference>
<feature type="binding site" evidence="14">
    <location>
        <position position="292"/>
    </location>
    <ligand>
        <name>NAD(+)</name>
        <dbReference type="ChEBI" id="CHEBI:57540"/>
    </ligand>
</feature>
<feature type="domain" description="BRCT" evidence="16">
    <location>
        <begin position="591"/>
        <end position="669"/>
    </location>
</feature>
<dbReference type="NCBIfam" id="TIGR00575">
    <property type="entry name" value="dnlj"/>
    <property type="match status" value="1"/>
</dbReference>
<evidence type="ECO:0000313" key="17">
    <source>
        <dbReference type="EMBL" id="TQN52525.1"/>
    </source>
</evidence>
<evidence type="ECO:0000256" key="3">
    <source>
        <dbReference type="ARBA" id="ARBA00013308"/>
    </source>
</evidence>
<feature type="binding site" evidence="14">
    <location>
        <position position="139"/>
    </location>
    <ligand>
        <name>NAD(+)</name>
        <dbReference type="ChEBI" id="CHEBI:57540"/>
    </ligand>
</feature>
<dbReference type="Pfam" id="PF03120">
    <property type="entry name" value="OB_DNA_ligase"/>
    <property type="match status" value="1"/>
</dbReference>
<dbReference type="SUPFAM" id="SSF47781">
    <property type="entry name" value="RuvA domain 2-like"/>
    <property type="match status" value="1"/>
</dbReference>
<evidence type="ECO:0000256" key="6">
    <source>
        <dbReference type="ARBA" id="ARBA00022723"/>
    </source>
</evidence>
<dbReference type="CDD" id="cd00114">
    <property type="entry name" value="LIGANc"/>
    <property type="match status" value="1"/>
</dbReference>
<dbReference type="FunFam" id="1.10.150.20:FF:000007">
    <property type="entry name" value="DNA ligase"/>
    <property type="match status" value="1"/>
</dbReference>
<dbReference type="Gene3D" id="6.20.10.30">
    <property type="match status" value="1"/>
</dbReference>
<evidence type="ECO:0000313" key="18">
    <source>
        <dbReference type="Proteomes" id="UP000315403"/>
    </source>
</evidence>
<dbReference type="GO" id="GO:0046872">
    <property type="term" value="F:metal ion binding"/>
    <property type="evidence" value="ECO:0007669"/>
    <property type="project" value="UniProtKB-KW"/>
</dbReference>
<dbReference type="InterPro" id="IPR004150">
    <property type="entry name" value="NAD_DNA_ligase_OB"/>
</dbReference>
<dbReference type="EMBL" id="SZUV01000001">
    <property type="protein sequence ID" value="TQN52525.1"/>
    <property type="molecule type" value="Genomic_DNA"/>
</dbReference>
<feature type="binding site" evidence="14">
    <location>
        <position position="116"/>
    </location>
    <ligand>
        <name>NAD(+)</name>
        <dbReference type="ChEBI" id="CHEBI:57540"/>
    </ligand>
</feature>
<dbReference type="HAMAP" id="MF_01588">
    <property type="entry name" value="DNA_ligase_A"/>
    <property type="match status" value="1"/>
</dbReference>
<dbReference type="InterPro" id="IPR018239">
    <property type="entry name" value="DNA_ligase_AS"/>
</dbReference>
<dbReference type="SUPFAM" id="SSF52113">
    <property type="entry name" value="BRCT domain"/>
    <property type="match status" value="1"/>
</dbReference>
<dbReference type="SUPFAM" id="SSF56091">
    <property type="entry name" value="DNA ligase/mRNA capping enzyme, catalytic domain"/>
    <property type="match status" value="1"/>
</dbReference>
<feature type="binding site" evidence="14">
    <location>
        <position position="316"/>
    </location>
    <ligand>
        <name>NAD(+)</name>
        <dbReference type="ChEBI" id="CHEBI:57540"/>
    </ligand>
</feature>
<keyword evidence="9 14" id="KW-0460">Magnesium</keyword>
<dbReference type="Proteomes" id="UP000315403">
    <property type="component" value="Unassembled WGS sequence"/>
</dbReference>
<dbReference type="Gene3D" id="1.10.150.20">
    <property type="entry name" value="5' to 3' exonuclease, C-terminal subdomain"/>
    <property type="match status" value="2"/>
</dbReference>
<evidence type="ECO:0000256" key="15">
    <source>
        <dbReference type="RuleBase" id="RU000618"/>
    </source>
</evidence>
<dbReference type="Pfam" id="PF14520">
    <property type="entry name" value="HHH_5"/>
    <property type="match status" value="1"/>
</dbReference>
<evidence type="ECO:0000256" key="4">
    <source>
        <dbReference type="ARBA" id="ARBA00022598"/>
    </source>
</evidence>
<dbReference type="CDD" id="cd17748">
    <property type="entry name" value="BRCT_DNA_ligase_like"/>
    <property type="match status" value="1"/>
</dbReference>
<dbReference type="PROSITE" id="PS01055">
    <property type="entry name" value="DNA_LIGASE_N1"/>
    <property type="match status" value="1"/>
</dbReference>
<evidence type="ECO:0000256" key="7">
    <source>
        <dbReference type="ARBA" id="ARBA00022763"/>
    </source>
</evidence>
<proteinExistence type="inferred from homology"/>
<dbReference type="Gene3D" id="3.40.50.10190">
    <property type="entry name" value="BRCT domain"/>
    <property type="match status" value="1"/>
</dbReference>
<accession>A0A543Q875</accession>
<dbReference type="InterPro" id="IPR010994">
    <property type="entry name" value="RuvA_2-like"/>
</dbReference>
<comment type="cofactor">
    <cofactor evidence="14">
        <name>Mg(2+)</name>
        <dbReference type="ChEBI" id="CHEBI:18420"/>
    </cofactor>
    <cofactor evidence="14">
        <name>Mn(2+)</name>
        <dbReference type="ChEBI" id="CHEBI:29035"/>
    </cofactor>
</comment>
<dbReference type="Pfam" id="PF12826">
    <property type="entry name" value="HHH_2"/>
    <property type="match status" value="1"/>
</dbReference>
<evidence type="ECO:0000259" key="16">
    <source>
        <dbReference type="PROSITE" id="PS50172"/>
    </source>
</evidence>
<dbReference type="GO" id="GO:0003677">
    <property type="term" value="F:DNA binding"/>
    <property type="evidence" value="ECO:0007669"/>
    <property type="project" value="InterPro"/>
</dbReference>
<dbReference type="SMART" id="SM00278">
    <property type="entry name" value="HhH1"/>
    <property type="match status" value="4"/>
</dbReference>
<keyword evidence="5 14" id="KW-0235">DNA replication</keyword>
<evidence type="ECO:0000256" key="8">
    <source>
        <dbReference type="ARBA" id="ARBA00022833"/>
    </source>
</evidence>
<dbReference type="SMART" id="SM00292">
    <property type="entry name" value="BRCT"/>
    <property type="match status" value="1"/>
</dbReference>
<dbReference type="Gene3D" id="1.10.287.610">
    <property type="entry name" value="Helix hairpin bin"/>
    <property type="match status" value="1"/>
</dbReference>
<evidence type="ECO:0000256" key="5">
    <source>
        <dbReference type="ARBA" id="ARBA00022705"/>
    </source>
</evidence>
<dbReference type="PIRSF" id="PIRSF001604">
    <property type="entry name" value="LigA"/>
    <property type="match status" value="1"/>
</dbReference>
<dbReference type="SUPFAM" id="SSF50249">
    <property type="entry name" value="Nucleic acid-binding proteins"/>
    <property type="match status" value="1"/>
</dbReference>
<dbReference type="InterPro" id="IPR036420">
    <property type="entry name" value="BRCT_dom_sf"/>
</dbReference>
<dbReference type="PROSITE" id="PS01056">
    <property type="entry name" value="DNA_LIGASE_N2"/>
    <property type="match status" value="1"/>
</dbReference>
<keyword evidence="8 14" id="KW-0862">Zinc</keyword>
<dbReference type="SMART" id="SM00532">
    <property type="entry name" value="LIGANc"/>
    <property type="match status" value="1"/>
</dbReference>
<comment type="function">
    <text evidence="1 14">DNA ligase that catalyzes the formation of phosphodiester linkages between 5'-phosphoryl and 3'-hydroxyl groups in double-stranded DNA using NAD as a coenzyme and as the energy source for the reaction. It is essential for DNA replication and repair of damaged DNA.</text>
</comment>
<name>A0A543Q875_ACITH</name>
<keyword evidence="11 14" id="KW-0234">DNA repair</keyword>
<dbReference type="Gene3D" id="3.30.470.30">
    <property type="entry name" value="DNA ligase/mRNA capping enzyme"/>
    <property type="match status" value="1"/>
</dbReference>
<comment type="similarity">
    <text evidence="13 14">Belongs to the NAD-dependent DNA ligase family. LigA subfamily.</text>
</comment>
<dbReference type="InterPro" id="IPR001679">
    <property type="entry name" value="DNA_ligase"/>
</dbReference>
<dbReference type="Pfam" id="PF00533">
    <property type="entry name" value="BRCT"/>
    <property type="match status" value="1"/>
</dbReference>
<dbReference type="InterPro" id="IPR012340">
    <property type="entry name" value="NA-bd_OB-fold"/>
</dbReference>
<dbReference type="InterPro" id="IPR013839">
    <property type="entry name" value="DNAligase_adenylation"/>
</dbReference>